<feature type="domain" description="Phosphatidic acid phosphatase type 2/haloperoxidase" evidence="2">
    <location>
        <begin position="1"/>
        <end position="109"/>
    </location>
</feature>
<sequence length="124" mass="12889">MTGVAFGIFLKKTFGFIRPHHAPMLGEEAATSFPSGHALLASLLLFSIAFAVLRCASPAGRFRVGALAFGSAAALSLLVGLSRVHLGLHWPTDVVAGWAAGAGWALLFSLVFVGQKRELASGAK</sequence>
<dbReference type="InterPro" id="IPR036938">
    <property type="entry name" value="PAP2/HPO_sf"/>
</dbReference>
<dbReference type="SMART" id="SM00014">
    <property type="entry name" value="acidPPc"/>
    <property type="match status" value="1"/>
</dbReference>
<comment type="caution">
    <text evidence="3">The sequence shown here is derived from an EMBL/GenBank/DDBJ whole genome shotgun (WGS) entry which is preliminary data.</text>
</comment>
<keyword evidence="4" id="KW-1185">Reference proteome</keyword>
<name>A0A849I3C9_9HYPH</name>
<dbReference type="Pfam" id="PF01569">
    <property type="entry name" value="PAP2"/>
    <property type="match status" value="1"/>
</dbReference>
<keyword evidence="1" id="KW-0472">Membrane</keyword>
<organism evidence="3 4">
    <name type="scientific">Enterovirga aerilata</name>
    <dbReference type="NCBI Taxonomy" id="2730920"/>
    <lineage>
        <taxon>Bacteria</taxon>
        <taxon>Pseudomonadati</taxon>
        <taxon>Pseudomonadota</taxon>
        <taxon>Alphaproteobacteria</taxon>
        <taxon>Hyphomicrobiales</taxon>
        <taxon>Methylobacteriaceae</taxon>
        <taxon>Enterovirga</taxon>
    </lineage>
</organism>
<keyword evidence="1" id="KW-1133">Transmembrane helix</keyword>
<dbReference type="PANTHER" id="PTHR14969:SF13">
    <property type="entry name" value="AT30094P"/>
    <property type="match status" value="1"/>
</dbReference>
<reference evidence="3 4" key="1">
    <citation type="submission" date="2020-04" db="EMBL/GenBank/DDBJ databases">
        <title>Enterovirga sp. isolate from soil.</title>
        <authorList>
            <person name="Chea S."/>
            <person name="Kim D.-U."/>
        </authorList>
    </citation>
    <scope>NUCLEOTIDE SEQUENCE [LARGE SCALE GENOMIC DNA]</scope>
    <source>
        <strain evidence="3 4">DB1703</strain>
    </source>
</reference>
<feature type="transmembrane region" description="Helical" evidence="1">
    <location>
        <begin position="94"/>
        <end position="114"/>
    </location>
</feature>
<dbReference type="InterPro" id="IPR000326">
    <property type="entry name" value="PAP2/HPO"/>
</dbReference>
<keyword evidence="1" id="KW-0812">Transmembrane</keyword>
<dbReference type="AlphaFoldDB" id="A0A849I3C9"/>
<protein>
    <submittedName>
        <fullName evidence="3">Phosphatase PAP2 family protein</fullName>
    </submittedName>
</protein>
<evidence type="ECO:0000259" key="2">
    <source>
        <dbReference type="SMART" id="SM00014"/>
    </source>
</evidence>
<feature type="transmembrane region" description="Helical" evidence="1">
    <location>
        <begin position="64"/>
        <end position="82"/>
    </location>
</feature>
<proteinExistence type="predicted"/>
<accession>A0A849I3C9</accession>
<evidence type="ECO:0000313" key="4">
    <source>
        <dbReference type="Proteomes" id="UP000564885"/>
    </source>
</evidence>
<dbReference type="EMBL" id="JABEPP010000004">
    <property type="protein sequence ID" value="NNM73912.1"/>
    <property type="molecule type" value="Genomic_DNA"/>
</dbReference>
<feature type="transmembrane region" description="Helical" evidence="1">
    <location>
        <begin position="39"/>
        <end position="57"/>
    </location>
</feature>
<dbReference type="PANTHER" id="PTHR14969">
    <property type="entry name" value="SPHINGOSINE-1-PHOSPHATE PHOSPHOHYDROLASE"/>
    <property type="match status" value="1"/>
</dbReference>
<dbReference type="Proteomes" id="UP000564885">
    <property type="component" value="Unassembled WGS sequence"/>
</dbReference>
<gene>
    <name evidence="3" type="ORF">HJG44_16125</name>
</gene>
<dbReference type="Gene3D" id="1.20.144.10">
    <property type="entry name" value="Phosphatidic acid phosphatase type 2/haloperoxidase"/>
    <property type="match status" value="1"/>
</dbReference>
<evidence type="ECO:0000256" key="1">
    <source>
        <dbReference type="SAM" id="Phobius"/>
    </source>
</evidence>
<dbReference type="SUPFAM" id="SSF48317">
    <property type="entry name" value="Acid phosphatase/Vanadium-dependent haloperoxidase"/>
    <property type="match status" value="1"/>
</dbReference>
<evidence type="ECO:0000313" key="3">
    <source>
        <dbReference type="EMBL" id="NNM73912.1"/>
    </source>
</evidence>